<proteinExistence type="predicted"/>
<sequence>MTARELVDALMRRWYVVTVALLIAVVGSYILQRGQGVYTTETVVSFLLPNQKALSPNNGLKDANLIAFAGLVARKVNNGQTPAIYSVYDAPLYGAGVRQGVAVSIPNGGNQFATSYQRAEVVLQIVGPSERWVARVQSKLLSQVVQITNAQQASVASETARIHASPESSTKKISRVAPSRTLAISASIALLIAALLVGGWAAVIVDRTRRRLKITANEGPER</sequence>
<feature type="transmembrane region" description="Helical" evidence="1">
    <location>
        <begin position="12"/>
        <end position="31"/>
    </location>
</feature>
<name>A0A5C8UQ76_9MICO</name>
<evidence type="ECO:0000256" key="1">
    <source>
        <dbReference type="SAM" id="Phobius"/>
    </source>
</evidence>
<accession>A0A5C8UQ76</accession>
<keyword evidence="1" id="KW-0472">Membrane</keyword>
<organism evidence="2 3">
    <name type="scientific">Lacisediminihabitans profunda</name>
    <dbReference type="NCBI Taxonomy" id="2594790"/>
    <lineage>
        <taxon>Bacteria</taxon>
        <taxon>Bacillati</taxon>
        <taxon>Actinomycetota</taxon>
        <taxon>Actinomycetes</taxon>
        <taxon>Micrococcales</taxon>
        <taxon>Microbacteriaceae</taxon>
        <taxon>Lacisediminihabitans</taxon>
    </lineage>
</organism>
<keyword evidence="3" id="KW-1185">Reference proteome</keyword>
<evidence type="ECO:0008006" key="4">
    <source>
        <dbReference type="Google" id="ProtNLM"/>
    </source>
</evidence>
<keyword evidence="1" id="KW-0812">Transmembrane</keyword>
<gene>
    <name evidence="2" type="ORF">FVP33_10575</name>
</gene>
<dbReference type="AlphaFoldDB" id="A0A5C8UQ76"/>
<protein>
    <recommendedName>
        <fullName evidence="4">Polysaccharide chain length determinant N-terminal domain-containing protein</fullName>
    </recommendedName>
</protein>
<dbReference type="RefSeq" id="WP_147783613.1">
    <property type="nucleotide sequence ID" value="NZ_VRMG01000007.1"/>
</dbReference>
<comment type="caution">
    <text evidence="2">The sequence shown here is derived from an EMBL/GenBank/DDBJ whole genome shotgun (WGS) entry which is preliminary data.</text>
</comment>
<evidence type="ECO:0000313" key="2">
    <source>
        <dbReference type="EMBL" id="TXN30429.1"/>
    </source>
</evidence>
<keyword evidence="1" id="KW-1133">Transmembrane helix</keyword>
<dbReference type="Proteomes" id="UP000321379">
    <property type="component" value="Unassembled WGS sequence"/>
</dbReference>
<evidence type="ECO:0000313" key="3">
    <source>
        <dbReference type="Proteomes" id="UP000321379"/>
    </source>
</evidence>
<reference evidence="2 3" key="1">
    <citation type="submission" date="2019-08" db="EMBL/GenBank/DDBJ databases">
        <title>Bacterial whole genome sequence for Glaciihabitans sp. CHu50b-6-2.</title>
        <authorList>
            <person name="Jin L."/>
        </authorList>
    </citation>
    <scope>NUCLEOTIDE SEQUENCE [LARGE SCALE GENOMIC DNA]</scope>
    <source>
        <strain evidence="2 3">CHu50b-6-2</strain>
    </source>
</reference>
<feature type="transmembrane region" description="Helical" evidence="1">
    <location>
        <begin position="182"/>
        <end position="205"/>
    </location>
</feature>
<dbReference type="EMBL" id="VRMG01000007">
    <property type="protein sequence ID" value="TXN30429.1"/>
    <property type="molecule type" value="Genomic_DNA"/>
</dbReference>